<dbReference type="AlphaFoldDB" id="A0A8M3AWJ5"/>
<evidence type="ECO:0000313" key="3">
    <source>
        <dbReference type="ZFIN" id="ZDB-GENE-131126-55"/>
    </source>
</evidence>
<dbReference type="SMR" id="A0A8M3AWJ5"/>
<dbReference type="EMBL" id="CT033838">
    <property type="status" value="NOT_ANNOTATED_CDS"/>
    <property type="molecule type" value="Genomic_DNA"/>
</dbReference>
<reference evidence="2" key="2">
    <citation type="submission" date="2014-03" db="UniProtKB">
        <authorList>
            <consortium name="Ensembl"/>
        </authorList>
    </citation>
    <scope>IDENTIFICATION</scope>
    <source>
        <strain evidence="2">Tuebingen</strain>
    </source>
</reference>
<accession>A0A8M3AWJ5</accession>
<dbReference type="HOGENOM" id="CLU_894174_0_0_1"/>
<feature type="compositionally biased region" description="Polar residues" evidence="1">
    <location>
        <begin position="239"/>
        <end position="253"/>
    </location>
</feature>
<dbReference type="Bgee" id="ENSDARG00000097203">
    <property type="expression patterns" value="Expressed in testis and 17 other cell types or tissues"/>
</dbReference>
<dbReference type="PaxDb" id="7955-ENSDARP00000127843"/>
<feature type="region of interest" description="Disordered" evidence="1">
    <location>
        <begin position="236"/>
        <end position="263"/>
    </location>
</feature>
<reference evidence="2" key="1">
    <citation type="journal article" date="2013" name="Nature">
        <title>The zebrafish reference genome sequence and its relationship to the human genome.</title>
        <authorList>
            <consortium name="Genome Reference Consortium Zebrafish"/>
            <person name="Howe K."/>
            <person name="Clark M.D."/>
            <person name="Torroja C.F."/>
            <person name="Torrance J."/>
            <person name="Berthelot C."/>
            <person name="Muffato M."/>
            <person name="Collins J.E."/>
            <person name="Humphray S."/>
            <person name="McLaren K."/>
            <person name="Matthews L."/>
            <person name="McLaren S."/>
            <person name="Sealy I."/>
            <person name="Caccamo M."/>
            <person name="Churcher C."/>
            <person name="Scott C."/>
            <person name="Barrett J.C."/>
            <person name="Koch R."/>
            <person name="Rauch G.J."/>
            <person name="White S."/>
            <person name="Chow W."/>
            <person name="Kilian B."/>
            <person name="Quintais L.T."/>
            <person name="Guerra-Assuncao J.A."/>
            <person name="Zhou Y."/>
            <person name="Gu Y."/>
            <person name="Yen J."/>
            <person name="Vogel J.H."/>
            <person name="Eyre T."/>
            <person name="Redmond S."/>
            <person name="Banerjee R."/>
            <person name="Chi J."/>
            <person name="Fu B."/>
            <person name="Langley E."/>
            <person name="Maguire S.F."/>
            <person name="Laird G.K."/>
            <person name="Lloyd D."/>
            <person name="Kenyon E."/>
            <person name="Donaldson S."/>
            <person name="Sehra H."/>
            <person name="Almeida-King J."/>
            <person name="Loveland J."/>
            <person name="Trevanion S."/>
            <person name="Jones M."/>
            <person name="Quail M."/>
            <person name="Willey D."/>
            <person name="Hunt A."/>
            <person name="Burton J."/>
            <person name="Sims S."/>
            <person name="McLay K."/>
            <person name="Plumb B."/>
            <person name="Davis J."/>
            <person name="Clee C."/>
            <person name="Oliver K."/>
            <person name="Clark R."/>
            <person name="Riddle C."/>
            <person name="Elliot D."/>
            <person name="Eliott D."/>
            <person name="Threadgold G."/>
            <person name="Harden G."/>
            <person name="Ware D."/>
            <person name="Begum S."/>
            <person name="Mortimore B."/>
            <person name="Mortimer B."/>
            <person name="Kerry G."/>
            <person name="Heath P."/>
            <person name="Phillimore B."/>
            <person name="Tracey A."/>
            <person name="Corby N."/>
            <person name="Dunn M."/>
            <person name="Johnson C."/>
            <person name="Wood J."/>
            <person name="Clark S."/>
            <person name="Pelan S."/>
            <person name="Griffiths G."/>
            <person name="Smith M."/>
            <person name="Glithero R."/>
            <person name="Howden P."/>
            <person name="Barker N."/>
            <person name="Lloyd C."/>
            <person name="Stevens C."/>
            <person name="Harley J."/>
            <person name="Holt K."/>
            <person name="Panagiotidis G."/>
            <person name="Lovell J."/>
            <person name="Beasley H."/>
            <person name="Henderson C."/>
            <person name="Gordon D."/>
            <person name="Auger K."/>
            <person name="Wright D."/>
            <person name="Collins J."/>
            <person name="Raisen C."/>
            <person name="Dyer L."/>
            <person name="Leung K."/>
            <person name="Robertson L."/>
            <person name="Ambridge K."/>
            <person name="Leongamornlert D."/>
            <person name="McGuire S."/>
            <person name="Gilderthorp R."/>
            <person name="Griffiths C."/>
            <person name="Manthravadi D."/>
            <person name="Nichol S."/>
            <person name="Barker G."/>
            <person name="Whitehead S."/>
            <person name="Kay M."/>
            <person name="Brown J."/>
            <person name="Murnane C."/>
            <person name="Gray E."/>
            <person name="Humphries M."/>
            <person name="Sycamore N."/>
            <person name="Barker D."/>
            <person name="Saunders D."/>
            <person name="Wallis J."/>
            <person name="Babbage A."/>
            <person name="Hammond S."/>
            <person name="Mashreghi-Mohammadi M."/>
            <person name="Barr L."/>
            <person name="Martin S."/>
            <person name="Wray P."/>
            <person name="Ellington A."/>
            <person name="Matthews N."/>
            <person name="Ellwood M."/>
            <person name="Woodmansey R."/>
            <person name="Clark G."/>
            <person name="Cooper J."/>
            <person name="Cooper J."/>
            <person name="Tromans A."/>
            <person name="Grafham D."/>
            <person name="Skuce C."/>
            <person name="Pandian R."/>
            <person name="Andrews R."/>
            <person name="Harrison E."/>
            <person name="Kimberley A."/>
            <person name="Garnett J."/>
            <person name="Fosker N."/>
            <person name="Hall R."/>
            <person name="Garner P."/>
            <person name="Kelly D."/>
            <person name="Bird C."/>
            <person name="Palmer S."/>
            <person name="Gehring I."/>
            <person name="Berger A."/>
            <person name="Dooley C.M."/>
            <person name="Ersan-Urun Z."/>
            <person name="Eser C."/>
            <person name="Geiger H."/>
            <person name="Geisler M."/>
            <person name="Karotki L."/>
            <person name="Kirn A."/>
            <person name="Konantz J."/>
            <person name="Konantz M."/>
            <person name="Oberlander M."/>
            <person name="Rudolph-Geiger S."/>
            <person name="Teucke M."/>
            <person name="Lanz C."/>
            <person name="Raddatz G."/>
            <person name="Osoegawa K."/>
            <person name="Zhu B."/>
            <person name="Rapp A."/>
            <person name="Widaa S."/>
            <person name="Langford C."/>
            <person name="Yang F."/>
            <person name="Schuster S.C."/>
            <person name="Carter N.P."/>
            <person name="Harrow J."/>
            <person name="Ning Z."/>
            <person name="Herrero J."/>
            <person name="Searle S.M."/>
            <person name="Enright A."/>
            <person name="Geisler R."/>
            <person name="Plasterk R.H."/>
            <person name="Lee C."/>
            <person name="Westerfield M."/>
            <person name="de Jong P.J."/>
            <person name="Zon L.I."/>
            <person name="Postlethwait J.H."/>
            <person name="Nusslein-Volhard C."/>
            <person name="Hubbard T.J."/>
            <person name="Roest Crollius H."/>
            <person name="Rogers J."/>
            <person name="Stemple D.L."/>
        </authorList>
    </citation>
    <scope>NUCLEOTIDE SEQUENCE [LARGE SCALE GENOMIC DNA]</scope>
    <source>
        <strain evidence="2">Tuebingen</strain>
    </source>
</reference>
<accession>X1WCA0</accession>
<dbReference type="OrthoDB" id="8932843at2759"/>
<name>A0A8M3AWJ5_DANRE</name>
<evidence type="ECO:0000313" key="2">
    <source>
        <dbReference type="Ensembl" id="ENSDARP00000127843"/>
    </source>
</evidence>
<organism evidence="2">
    <name type="scientific">Danio rerio</name>
    <name type="common">Zebrafish</name>
    <name type="synonym">Brachydanio rerio</name>
    <dbReference type="NCBI Taxonomy" id="7955"/>
    <lineage>
        <taxon>Eukaryota</taxon>
        <taxon>Metazoa</taxon>
        <taxon>Chordata</taxon>
        <taxon>Craniata</taxon>
        <taxon>Vertebrata</taxon>
        <taxon>Euteleostomi</taxon>
        <taxon>Actinopterygii</taxon>
        <taxon>Neopterygii</taxon>
        <taxon>Teleostei</taxon>
        <taxon>Ostariophysi</taxon>
        <taxon>Cypriniformes</taxon>
        <taxon>Danionidae</taxon>
        <taxon>Danioninae</taxon>
        <taxon>Danio</taxon>
    </lineage>
</organism>
<gene>
    <name evidence="2 3" type="primary">si:ch211-176l24.4</name>
</gene>
<dbReference type="ZFIN" id="ZDB-GENE-131126-55">
    <property type="gene designation" value="si:ch211-176l24.4"/>
</dbReference>
<dbReference type="Ensembl" id="ENSDART00000155169.2">
    <property type="protein sequence ID" value="ENSDARP00000127843.1"/>
    <property type="gene ID" value="ENSDARG00000097203.2"/>
</dbReference>
<dbReference type="eggNOG" id="ENOG502RVT6">
    <property type="taxonomic scope" value="Eukaryota"/>
</dbReference>
<feature type="region of interest" description="Disordered" evidence="1">
    <location>
        <begin position="17"/>
        <end position="39"/>
    </location>
</feature>
<evidence type="ECO:0000256" key="1">
    <source>
        <dbReference type="SAM" id="MobiDB-lite"/>
    </source>
</evidence>
<proteinExistence type="predicted"/>
<sequence>MSSTKVIIPNIENATVFKKHKHKKKKAKKEKKDKKKNKHVANFLTHYSLHEMLSTQTKKTKKAKKDLQYPKVRKQPKHLHQTQPIIYISPVQKKPQTIKNKCHKKHVGKEKKRVIFNLPPEQDQTSDDEYSKKQFIVESSLEYNIAEEMSSQDLFITQKSFLDPPVEISSSSSGNEAISTRPPEIRSCALTTEATTQTENFFTFPALSTSFRFQQQQNKSRCEEEPIDLSLPNRRRQKQTTINSANRTKISDTSSEEGEIASKTKGDVPHLKVIQTRLNECFYFKVKGEDSPKPLCPLMKLTESAEKRAKK</sequence>
<protein>
    <submittedName>
        <fullName evidence="2">Si:ch211-176l24.4</fullName>
    </submittedName>
</protein>